<comment type="caution">
    <text evidence="5">The sequence shown here is derived from an EMBL/GenBank/DDBJ whole genome shotgun (WGS) entry which is preliminary data.</text>
</comment>
<protein>
    <submittedName>
        <fullName evidence="5">NB-ARC domain-containing protein</fullName>
    </submittedName>
</protein>
<dbReference type="Pfam" id="PF13374">
    <property type="entry name" value="TPR_10"/>
    <property type="match status" value="2"/>
</dbReference>
<evidence type="ECO:0000313" key="6">
    <source>
        <dbReference type="Proteomes" id="UP000053372"/>
    </source>
</evidence>
<keyword evidence="6" id="KW-1185">Reference proteome</keyword>
<dbReference type="GO" id="GO:0043531">
    <property type="term" value="F:ADP binding"/>
    <property type="evidence" value="ECO:0007669"/>
    <property type="project" value="InterPro"/>
</dbReference>
<dbReference type="SUPFAM" id="SSF52540">
    <property type="entry name" value="P-loop containing nucleoside triphosphate hydrolases"/>
    <property type="match status" value="1"/>
</dbReference>
<dbReference type="InterPro" id="IPR027417">
    <property type="entry name" value="P-loop_NTPase"/>
</dbReference>
<dbReference type="Gene3D" id="1.25.40.10">
    <property type="entry name" value="Tetratricopeptide repeat domain"/>
    <property type="match status" value="2"/>
</dbReference>
<evidence type="ECO:0000256" key="2">
    <source>
        <dbReference type="ARBA" id="ARBA00022803"/>
    </source>
</evidence>
<gene>
    <name evidence="5" type="ORF">BC008_02930</name>
</gene>
<evidence type="ECO:0000259" key="4">
    <source>
        <dbReference type="Pfam" id="PF00931"/>
    </source>
</evidence>
<dbReference type="PRINTS" id="PR00381">
    <property type="entry name" value="KINESINLIGHT"/>
</dbReference>
<dbReference type="PANTHER" id="PTHR45641:SF19">
    <property type="entry name" value="NEPHROCYSTIN-3"/>
    <property type="match status" value="1"/>
</dbReference>
<proteinExistence type="predicted"/>
<feature type="repeat" description="TPR" evidence="3">
    <location>
        <begin position="643"/>
        <end position="676"/>
    </location>
</feature>
<dbReference type="PROSITE" id="PS50005">
    <property type="entry name" value="TPR"/>
    <property type="match status" value="6"/>
</dbReference>
<accession>A0A0V7ZWP9</accession>
<organism evidence="5 6">
    <name type="scientific">Mastigocoleus testarum BC008</name>
    <dbReference type="NCBI Taxonomy" id="371196"/>
    <lineage>
        <taxon>Bacteria</taxon>
        <taxon>Bacillati</taxon>
        <taxon>Cyanobacteriota</taxon>
        <taxon>Cyanophyceae</taxon>
        <taxon>Nostocales</taxon>
        <taxon>Hapalosiphonaceae</taxon>
        <taxon>Mastigocoleus</taxon>
    </lineage>
</organism>
<dbReference type="Proteomes" id="UP000053372">
    <property type="component" value="Unassembled WGS sequence"/>
</dbReference>
<dbReference type="InterPro" id="IPR011990">
    <property type="entry name" value="TPR-like_helical_dom_sf"/>
</dbReference>
<feature type="repeat" description="TPR" evidence="3">
    <location>
        <begin position="433"/>
        <end position="466"/>
    </location>
</feature>
<evidence type="ECO:0000256" key="3">
    <source>
        <dbReference type="PROSITE-ProRule" id="PRU00339"/>
    </source>
</evidence>
<dbReference type="Gene3D" id="3.40.50.300">
    <property type="entry name" value="P-loop containing nucleotide triphosphate hydrolases"/>
    <property type="match status" value="1"/>
</dbReference>
<feature type="repeat" description="TPR" evidence="3">
    <location>
        <begin position="685"/>
        <end position="718"/>
    </location>
</feature>
<dbReference type="EMBL" id="LMTZ01000036">
    <property type="protein sequence ID" value="KST69045.1"/>
    <property type="molecule type" value="Genomic_DNA"/>
</dbReference>
<keyword evidence="2 3" id="KW-0802">TPR repeat</keyword>
<sequence length="749" mass="86109">MGRDGELQKLHKLLQQNQQVAINSTGWRSITSIDGMGGIGKTELALQYAIAHREIYQGGICWLRASEDVGLQIVQLAQTYFDINPPDSLDLQAQVQYCCQRWGKGEALLVLDNLNNYGEIKPLLPCLSRFKVLITTRSHLGRSIKKLSLNVLEPKAALKLLQSFIGIERVNAEESQANKLCEWLGYLPLGLELVGRYLAQKQDLSLAEMLSRLDKKRLNHRALTNTDGDMTAPHSSALAAFELSWEELKYEEKKLACLLSLFAFAPIPWELVEECLPEEDPEDLEDIRDCVLLKLSLLQDKGEGTYQLHPLLREFFQIKLEELEPPDTTYQSGEEYLIRAFNRVMLAIAKQIDEIDSLTLKDITKFAPAIRHLAEMKNQKLIQYISNDDLIWAFVGNGKFYQGRGLYDQAQPWYEQCLEVVKKRLGEEHLHIAQTLKNLANLYYQQGRYGEAEPLYLQVLDMRTRLLGEEHPKVAEILSDLALIYQYQGRYEEAESFLLQSLDMDKRLLGREHPHVAIDLNNLATLYEYQGRYEEAEPLLLQALDMDKRLLGEENPSVATSLNNLANLYTNQERYEEAEPLFLQTLDMTKRLLGEGHPKVAIRLNNLALLYKYQGRYEEAEPLFLQALDMNKRLLGKENPHIAIELNNLALLYKYQGRYEEAEPLFLQALDMDKHLLGEEHPDVAIGLNNLANLYRDQGRYEEAEPLYLQALKIMEQKLGENHPRTIKVRENLEKLYAAKEQETGKYSK</sequence>
<dbReference type="Pfam" id="PF00931">
    <property type="entry name" value="NB-ARC"/>
    <property type="match status" value="1"/>
</dbReference>
<dbReference type="AlphaFoldDB" id="A0A0V7ZWP9"/>
<name>A0A0V7ZWP9_9CYAN</name>
<feature type="repeat" description="TPR" evidence="3">
    <location>
        <begin position="601"/>
        <end position="634"/>
    </location>
</feature>
<reference evidence="5 6" key="1">
    <citation type="journal article" date="2015" name="Genome Announc.">
        <title>Draft Genome of the Euendolithic (true boring) Cyanobacterium Mastigocoleus testarum strain BC008.</title>
        <authorList>
            <person name="Guida B.S."/>
            <person name="Garcia-Pichel F."/>
        </authorList>
    </citation>
    <scope>NUCLEOTIDE SEQUENCE [LARGE SCALE GENOMIC DNA]</scope>
    <source>
        <strain evidence="5 6">BC008</strain>
    </source>
</reference>
<evidence type="ECO:0000256" key="1">
    <source>
        <dbReference type="ARBA" id="ARBA00022737"/>
    </source>
</evidence>
<evidence type="ECO:0000313" key="5">
    <source>
        <dbReference type="EMBL" id="KST69045.1"/>
    </source>
</evidence>
<dbReference type="Pfam" id="PF13424">
    <property type="entry name" value="TPR_12"/>
    <property type="match status" value="3"/>
</dbReference>
<feature type="domain" description="NB-ARC" evidence="4">
    <location>
        <begin position="28"/>
        <end position="165"/>
    </location>
</feature>
<feature type="repeat" description="TPR" evidence="3">
    <location>
        <begin position="559"/>
        <end position="592"/>
    </location>
</feature>
<dbReference type="SUPFAM" id="SSF48452">
    <property type="entry name" value="TPR-like"/>
    <property type="match status" value="1"/>
</dbReference>
<dbReference type="SMART" id="SM00028">
    <property type="entry name" value="TPR"/>
    <property type="match status" value="8"/>
</dbReference>
<dbReference type="InterPro" id="IPR002182">
    <property type="entry name" value="NB-ARC"/>
</dbReference>
<feature type="repeat" description="TPR" evidence="3">
    <location>
        <begin position="475"/>
        <end position="508"/>
    </location>
</feature>
<dbReference type="InterPro" id="IPR019734">
    <property type="entry name" value="TPR_rpt"/>
</dbReference>
<keyword evidence="1" id="KW-0677">Repeat</keyword>
<dbReference type="PANTHER" id="PTHR45641">
    <property type="entry name" value="TETRATRICOPEPTIDE REPEAT PROTEIN (AFU_ORTHOLOGUE AFUA_6G03870)"/>
    <property type="match status" value="1"/>
</dbReference>